<dbReference type="GO" id="GO:0016020">
    <property type="term" value="C:membrane"/>
    <property type="evidence" value="ECO:0007669"/>
    <property type="project" value="InterPro"/>
</dbReference>
<dbReference type="PANTHER" id="PTHR47755">
    <property type="entry name" value="CELL DIVISION PROTEIN FTSX"/>
    <property type="match status" value="1"/>
</dbReference>
<keyword evidence="1" id="KW-0812">Transmembrane</keyword>
<evidence type="ECO:0000313" key="3">
    <source>
        <dbReference type="EMBL" id="PIZ16639.1"/>
    </source>
</evidence>
<dbReference type="Proteomes" id="UP000229307">
    <property type="component" value="Unassembled WGS sequence"/>
</dbReference>
<feature type="domain" description="FtsX extracellular" evidence="2">
    <location>
        <begin position="37"/>
        <end position="129"/>
    </location>
</feature>
<dbReference type="AlphaFoldDB" id="A0A2M7SB03"/>
<protein>
    <recommendedName>
        <fullName evidence="2">FtsX extracellular domain-containing protein</fullName>
    </recommendedName>
</protein>
<accession>A0A2M7SB03</accession>
<proteinExistence type="predicted"/>
<dbReference type="InterPro" id="IPR040690">
    <property type="entry name" value="FtsX_ECD"/>
</dbReference>
<dbReference type="PANTHER" id="PTHR47755:SF1">
    <property type="entry name" value="CELL DIVISION PROTEIN FTSX"/>
    <property type="match status" value="1"/>
</dbReference>
<feature type="transmembrane region" description="Helical" evidence="1">
    <location>
        <begin position="6"/>
        <end position="27"/>
    </location>
</feature>
<dbReference type="EMBL" id="PFMR01000173">
    <property type="protein sequence ID" value="PIZ16639.1"/>
    <property type="molecule type" value="Genomic_DNA"/>
</dbReference>
<evidence type="ECO:0000259" key="2">
    <source>
        <dbReference type="Pfam" id="PF18075"/>
    </source>
</evidence>
<name>A0A2M7SB03_9BACT</name>
<organism evidence="3 4">
    <name type="scientific">Candidatus Desantisbacteria bacterium CG_4_10_14_0_8_um_filter_48_22</name>
    <dbReference type="NCBI Taxonomy" id="1974543"/>
    <lineage>
        <taxon>Bacteria</taxon>
        <taxon>Candidatus Desantisiibacteriota</taxon>
    </lineage>
</organism>
<comment type="caution">
    <text evidence="3">The sequence shown here is derived from an EMBL/GenBank/DDBJ whole genome shotgun (WGS) entry which is preliminary data.</text>
</comment>
<keyword evidence="1" id="KW-0472">Membrane</keyword>
<gene>
    <name evidence="3" type="ORF">COY52_06590</name>
</gene>
<keyword evidence="1" id="KW-1133">Transmembrane helix</keyword>
<sequence>MNRLSIAAIIVSIAVIAATGYGVFRFYGFTSSVREKIEMAVYLENGADTPALRADISRITEVRSVVFISKEEALRMLKREMGDTGIFTAIPSNPLPDSLIVKLKSKYAAAENFEKVRNSLGLLPGVSEVAYEKKFLERSLPLVTLGEKIALVCGLVLIGYASFTIILAVRASGA</sequence>
<reference evidence="4" key="1">
    <citation type="submission" date="2017-09" db="EMBL/GenBank/DDBJ databases">
        <title>Depth-based differentiation of microbial function through sediment-hosted aquifers and enrichment of novel symbionts in the deep terrestrial subsurface.</title>
        <authorList>
            <person name="Probst A.J."/>
            <person name="Ladd B."/>
            <person name="Jarett J.K."/>
            <person name="Geller-Mcgrath D.E."/>
            <person name="Sieber C.M.K."/>
            <person name="Emerson J.B."/>
            <person name="Anantharaman K."/>
            <person name="Thomas B.C."/>
            <person name="Malmstrom R."/>
            <person name="Stieglmeier M."/>
            <person name="Klingl A."/>
            <person name="Woyke T."/>
            <person name="Ryan C.M."/>
            <person name="Banfield J.F."/>
        </authorList>
    </citation>
    <scope>NUCLEOTIDE SEQUENCE [LARGE SCALE GENOMIC DNA]</scope>
</reference>
<dbReference type="InterPro" id="IPR004513">
    <property type="entry name" value="FtsX"/>
</dbReference>
<evidence type="ECO:0000256" key="1">
    <source>
        <dbReference type="SAM" id="Phobius"/>
    </source>
</evidence>
<feature type="transmembrane region" description="Helical" evidence="1">
    <location>
        <begin position="149"/>
        <end position="169"/>
    </location>
</feature>
<dbReference type="Pfam" id="PF18075">
    <property type="entry name" value="FtsX_ECD"/>
    <property type="match status" value="1"/>
</dbReference>
<dbReference type="GO" id="GO:0051301">
    <property type="term" value="P:cell division"/>
    <property type="evidence" value="ECO:0007669"/>
    <property type="project" value="InterPro"/>
</dbReference>
<evidence type="ECO:0000313" key="4">
    <source>
        <dbReference type="Proteomes" id="UP000229307"/>
    </source>
</evidence>
<dbReference type="Gene3D" id="3.30.70.3040">
    <property type="match status" value="1"/>
</dbReference>